<dbReference type="GO" id="GO:0051536">
    <property type="term" value="F:iron-sulfur cluster binding"/>
    <property type="evidence" value="ECO:0007669"/>
    <property type="project" value="InterPro"/>
</dbReference>
<sequence length="117" mass="12767">MSPRPETGRRTPPTMIPAATDEVRRVDRADLVIEVDGESVTGVRGQTLAGVLLAAGRDSWRTTSRDRRPRGVFCGIGVCFDCIVTVNGERDVRACQRRARDGDTVTLQADTLPEARS</sequence>
<name>A0A221W510_9PSEU</name>
<evidence type="ECO:0000313" key="1">
    <source>
        <dbReference type="EMBL" id="ASO20627.1"/>
    </source>
</evidence>
<keyword evidence="2" id="KW-1185">Reference proteome</keyword>
<dbReference type="SUPFAM" id="SSF54292">
    <property type="entry name" value="2Fe-2S ferredoxin-like"/>
    <property type="match status" value="1"/>
</dbReference>
<dbReference type="Proteomes" id="UP000204221">
    <property type="component" value="Chromosome"/>
</dbReference>
<dbReference type="EC" id="1.4.99.5" evidence="1"/>
<dbReference type="KEGG" id="ahg:AHOG_14930"/>
<keyword evidence="1" id="KW-0560">Oxidoreductase</keyword>
<accession>A0A221W510</accession>
<protein>
    <submittedName>
        <fullName evidence="1">Hydrogen cyanide synthase subunit HcnA</fullName>
        <ecNumber evidence="1">1.4.99.5</ecNumber>
    </submittedName>
</protein>
<dbReference type="AlphaFoldDB" id="A0A221W510"/>
<dbReference type="EMBL" id="CP022521">
    <property type="protein sequence ID" value="ASO20627.1"/>
    <property type="molecule type" value="Genomic_DNA"/>
</dbReference>
<proteinExistence type="predicted"/>
<reference evidence="1 2" key="1">
    <citation type="submission" date="2017-07" db="EMBL/GenBank/DDBJ databases">
        <title>Complete genome sequence of Actinoalloteichus hoggarensis DSM 45943, type strain of Actinoalloteichus hoggarensis.</title>
        <authorList>
            <person name="Ruckert C."/>
            <person name="Nouioui I."/>
            <person name="Willmese J."/>
            <person name="van Wezel G."/>
            <person name="Klenk H.-P."/>
            <person name="Kalinowski J."/>
            <person name="Zotchev S.B."/>
        </authorList>
    </citation>
    <scope>NUCLEOTIDE SEQUENCE [LARGE SCALE GENOMIC DNA]</scope>
    <source>
        <strain evidence="1 2">DSM 45943</strain>
    </source>
</reference>
<dbReference type="InterPro" id="IPR036010">
    <property type="entry name" value="2Fe-2S_ferredoxin-like_sf"/>
</dbReference>
<evidence type="ECO:0000313" key="2">
    <source>
        <dbReference type="Proteomes" id="UP000204221"/>
    </source>
</evidence>
<dbReference type="Gene3D" id="3.10.20.440">
    <property type="entry name" value="2Fe-2S iron-sulphur cluster binding domain, sarcosine oxidase, alpha subunit, N-terminal domain"/>
    <property type="match status" value="1"/>
</dbReference>
<dbReference type="Pfam" id="PF13510">
    <property type="entry name" value="Fer2_4"/>
    <property type="match status" value="1"/>
</dbReference>
<organism evidence="1 2">
    <name type="scientific">Actinoalloteichus hoggarensis</name>
    <dbReference type="NCBI Taxonomy" id="1470176"/>
    <lineage>
        <taxon>Bacteria</taxon>
        <taxon>Bacillati</taxon>
        <taxon>Actinomycetota</taxon>
        <taxon>Actinomycetes</taxon>
        <taxon>Pseudonocardiales</taxon>
        <taxon>Pseudonocardiaceae</taxon>
        <taxon>Actinoalloteichus</taxon>
    </lineage>
</organism>
<gene>
    <name evidence="1" type="primary">hcnA</name>
    <name evidence="1" type="ORF">AHOG_14930</name>
</gene>
<dbReference type="InterPro" id="IPR042204">
    <property type="entry name" value="2Fe-2S-bd_N"/>
</dbReference>
<dbReference type="GO" id="GO:0050622">
    <property type="term" value="F:glycine dehydrogenase (cyanide-forming) activity"/>
    <property type="evidence" value="ECO:0007669"/>
    <property type="project" value="UniProtKB-EC"/>
</dbReference>